<reference evidence="1" key="3">
    <citation type="submission" date="2025-09" db="UniProtKB">
        <authorList>
            <consortium name="Ensembl"/>
        </authorList>
    </citation>
    <scope>IDENTIFICATION</scope>
</reference>
<evidence type="ECO:0000313" key="2">
    <source>
        <dbReference type="Proteomes" id="UP000008144"/>
    </source>
</evidence>
<accession>H2XJK1</accession>
<reference evidence="1" key="2">
    <citation type="submission" date="2025-08" db="UniProtKB">
        <authorList>
            <consortium name="Ensembl"/>
        </authorList>
    </citation>
    <scope>IDENTIFICATION</scope>
</reference>
<reference evidence="2" key="1">
    <citation type="journal article" date="2002" name="Science">
        <title>The draft genome of Ciona intestinalis: insights into chordate and vertebrate origins.</title>
        <authorList>
            <person name="Dehal P."/>
            <person name="Satou Y."/>
            <person name="Campbell R.K."/>
            <person name="Chapman J."/>
            <person name="Degnan B."/>
            <person name="De Tomaso A."/>
            <person name="Davidson B."/>
            <person name="Di Gregorio A."/>
            <person name="Gelpke M."/>
            <person name="Goodstein D.M."/>
            <person name="Harafuji N."/>
            <person name="Hastings K.E."/>
            <person name="Ho I."/>
            <person name="Hotta K."/>
            <person name="Huang W."/>
            <person name="Kawashima T."/>
            <person name="Lemaire P."/>
            <person name="Martinez D."/>
            <person name="Meinertzhagen I.A."/>
            <person name="Necula S."/>
            <person name="Nonaka M."/>
            <person name="Putnam N."/>
            <person name="Rash S."/>
            <person name="Saiga H."/>
            <person name="Satake M."/>
            <person name="Terry A."/>
            <person name="Yamada L."/>
            <person name="Wang H.G."/>
            <person name="Awazu S."/>
            <person name="Azumi K."/>
            <person name="Boore J."/>
            <person name="Branno M."/>
            <person name="Chin-Bow S."/>
            <person name="DeSantis R."/>
            <person name="Doyle S."/>
            <person name="Francino P."/>
            <person name="Keys D.N."/>
            <person name="Haga S."/>
            <person name="Hayashi H."/>
            <person name="Hino K."/>
            <person name="Imai K.S."/>
            <person name="Inaba K."/>
            <person name="Kano S."/>
            <person name="Kobayashi K."/>
            <person name="Kobayashi M."/>
            <person name="Lee B.I."/>
            <person name="Makabe K.W."/>
            <person name="Manohar C."/>
            <person name="Matassi G."/>
            <person name="Medina M."/>
            <person name="Mochizuki Y."/>
            <person name="Mount S."/>
            <person name="Morishita T."/>
            <person name="Miura S."/>
            <person name="Nakayama A."/>
            <person name="Nishizaka S."/>
            <person name="Nomoto H."/>
            <person name="Ohta F."/>
            <person name="Oishi K."/>
            <person name="Rigoutsos I."/>
            <person name="Sano M."/>
            <person name="Sasaki A."/>
            <person name="Sasakura Y."/>
            <person name="Shoguchi E."/>
            <person name="Shin-i T."/>
            <person name="Spagnuolo A."/>
            <person name="Stainier D."/>
            <person name="Suzuki M.M."/>
            <person name="Tassy O."/>
            <person name="Takatori N."/>
            <person name="Tokuoka M."/>
            <person name="Yagi K."/>
            <person name="Yoshizaki F."/>
            <person name="Wada S."/>
            <person name="Zhang C."/>
            <person name="Hyatt P.D."/>
            <person name="Larimer F."/>
            <person name="Detter C."/>
            <person name="Doggett N."/>
            <person name="Glavina T."/>
            <person name="Hawkins T."/>
            <person name="Richardson P."/>
            <person name="Lucas S."/>
            <person name="Kohara Y."/>
            <person name="Levine M."/>
            <person name="Satoh N."/>
            <person name="Rokhsar D.S."/>
        </authorList>
    </citation>
    <scope>NUCLEOTIDE SEQUENCE [LARGE SCALE GENOMIC DNA]</scope>
</reference>
<protein>
    <submittedName>
        <fullName evidence="1">Uncharacterized protein</fullName>
    </submittedName>
</protein>
<name>H2XJK1_CIOIN</name>
<dbReference type="InParanoid" id="H2XJK1"/>
<dbReference type="HOGENOM" id="CLU_3067910_0_0_1"/>
<organism evidence="1 2">
    <name type="scientific">Ciona intestinalis</name>
    <name type="common">Transparent sea squirt</name>
    <name type="synonym">Ascidia intestinalis</name>
    <dbReference type="NCBI Taxonomy" id="7719"/>
    <lineage>
        <taxon>Eukaryota</taxon>
        <taxon>Metazoa</taxon>
        <taxon>Chordata</taxon>
        <taxon>Tunicata</taxon>
        <taxon>Ascidiacea</taxon>
        <taxon>Phlebobranchia</taxon>
        <taxon>Cionidae</taxon>
        <taxon>Ciona</taxon>
    </lineage>
</organism>
<proteinExistence type="predicted"/>
<dbReference type="Proteomes" id="UP000008144">
    <property type="component" value="Unassembled WGS sequence"/>
</dbReference>
<sequence length="53" mass="6213">MFSLMFTRSQKGSCVLGLNLSKNKSTNKSPLREEYIYKGLKLYFFDFILLQTI</sequence>
<evidence type="ECO:0000313" key="1">
    <source>
        <dbReference type="Ensembl" id="ENSCINP00000029833.1"/>
    </source>
</evidence>
<dbReference type="Ensembl" id="ENSCINT00000031866.1">
    <property type="protein sequence ID" value="ENSCINP00000029833.1"/>
    <property type="gene ID" value="ENSCING00000023293.1"/>
</dbReference>
<keyword evidence="2" id="KW-1185">Reference proteome</keyword>
<dbReference type="AlphaFoldDB" id="H2XJK1"/>